<keyword evidence="1 8" id="KW-0723">Serine/threonine-protein kinase</keyword>
<dbReference type="AlphaFoldDB" id="A0A183A7U8"/>
<dbReference type="Pfam" id="PF00069">
    <property type="entry name" value="Pkinase"/>
    <property type="match status" value="1"/>
</dbReference>
<dbReference type="InterPro" id="IPR011009">
    <property type="entry name" value="Kinase-like_dom_sf"/>
</dbReference>
<dbReference type="SMART" id="SM00220">
    <property type="entry name" value="S_TKc"/>
    <property type="match status" value="1"/>
</dbReference>
<feature type="region of interest" description="Disordered" evidence="9">
    <location>
        <begin position="285"/>
        <end position="347"/>
    </location>
</feature>
<evidence type="ECO:0000256" key="5">
    <source>
        <dbReference type="ARBA" id="ARBA00022777"/>
    </source>
</evidence>
<evidence type="ECO:0000256" key="3">
    <source>
        <dbReference type="ARBA" id="ARBA00022679"/>
    </source>
</evidence>
<dbReference type="GO" id="GO:0004674">
    <property type="term" value="F:protein serine/threonine kinase activity"/>
    <property type="evidence" value="ECO:0007669"/>
    <property type="project" value="UniProtKB-KW"/>
</dbReference>
<dbReference type="EMBL" id="UZAN01040044">
    <property type="protein sequence ID" value="VDP68241.1"/>
    <property type="molecule type" value="Genomic_DNA"/>
</dbReference>
<keyword evidence="4 7" id="KW-0547">Nucleotide-binding</keyword>
<evidence type="ECO:0000313" key="12">
    <source>
        <dbReference type="Proteomes" id="UP000272942"/>
    </source>
</evidence>
<evidence type="ECO:0000256" key="7">
    <source>
        <dbReference type="PROSITE-ProRule" id="PRU10141"/>
    </source>
</evidence>
<dbReference type="SUPFAM" id="SSF56112">
    <property type="entry name" value="Protein kinase-like (PK-like)"/>
    <property type="match status" value="1"/>
</dbReference>
<dbReference type="Proteomes" id="UP000272942">
    <property type="component" value="Unassembled WGS sequence"/>
</dbReference>
<protein>
    <submittedName>
        <fullName evidence="13">Protein kinase domain-containing protein</fullName>
    </submittedName>
</protein>
<evidence type="ECO:0000256" key="8">
    <source>
        <dbReference type="RuleBase" id="RU000304"/>
    </source>
</evidence>
<keyword evidence="2" id="KW-0597">Phosphoprotein</keyword>
<proteinExistence type="inferred from homology"/>
<dbReference type="PROSITE" id="PS00108">
    <property type="entry name" value="PROTEIN_KINASE_ST"/>
    <property type="match status" value="1"/>
</dbReference>
<accession>A0A183A7U8</accession>
<dbReference type="InterPro" id="IPR000719">
    <property type="entry name" value="Prot_kinase_dom"/>
</dbReference>
<sequence>MVVLGAGDFEVRRFIGRGCYSIVYEVAKTTGPDSGSRYALKRFFLENDSAVKCVLRERHILERLAVADYQSPFLPVLFYSLWYNYSSAFVLREGAGCDLYDLLCHVGYLSETNARFYVAEVVCGLEHLHSLQIVHLDIKPENILFYPNGHVFVSDLDRSYDLTREGKPTLDDFTGTPLFMAPEIAKGEAIDVRADTWSLAALVAEMVSGPIRPDAETTTQDFQRARNGTYSIRGLKSLSKPLQSFFSACFQKNYNQRPYLCDVKKLRFLKPVDWIKVLNRQTKPPYQASEIRHRPAKEDSGPLKSTDQRVLSGAFSPHRPVEFASSRKKANKASKTPSPEPVSDPRLSAVITPNLREHGYTLESLDEKFQSFNFAHPCLRTGDVENHELEVKVQNGLSRMGLSESNHQPNKPVEIETLFTGDMKVVEPETTNSPGLFRRARRRGLSIGD</sequence>
<dbReference type="Gene3D" id="3.30.200.20">
    <property type="entry name" value="Phosphorylase Kinase, domain 1"/>
    <property type="match status" value="1"/>
</dbReference>
<keyword evidence="5" id="KW-0418">Kinase</keyword>
<organism evidence="13">
    <name type="scientific">Echinostoma caproni</name>
    <dbReference type="NCBI Taxonomy" id="27848"/>
    <lineage>
        <taxon>Eukaryota</taxon>
        <taxon>Metazoa</taxon>
        <taxon>Spiralia</taxon>
        <taxon>Lophotrochozoa</taxon>
        <taxon>Platyhelminthes</taxon>
        <taxon>Trematoda</taxon>
        <taxon>Digenea</taxon>
        <taxon>Plagiorchiida</taxon>
        <taxon>Echinostomata</taxon>
        <taxon>Echinostomatoidea</taxon>
        <taxon>Echinostomatidae</taxon>
        <taxon>Echinostoma</taxon>
    </lineage>
</organism>
<feature type="domain" description="Protein kinase" evidence="10">
    <location>
        <begin position="9"/>
        <end position="269"/>
    </location>
</feature>
<keyword evidence="6 7" id="KW-0067">ATP-binding</keyword>
<dbReference type="PANTHER" id="PTHR24351">
    <property type="entry name" value="RIBOSOMAL PROTEIN S6 KINASE"/>
    <property type="match status" value="1"/>
</dbReference>
<dbReference type="PROSITE" id="PS50011">
    <property type="entry name" value="PROTEIN_KINASE_DOM"/>
    <property type="match status" value="1"/>
</dbReference>
<evidence type="ECO:0000256" key="1">
    <source>
        <dbReference type="ARBA" id="ARBA00022527"/>
    </source>
</evidence>
<keyword evidence="12" id="KW-1185">Reference proteome</keyword>
<dbReference type="GO" id="GO:0005524">
    <property type="term" value="F:ATP binding"/>
    <property type="evidence" value="ECO:0007669"/>
    <property type="project" value="UniProtKB-UniRule"/>
</dbReference>
<evidence type="ECO:0000313" key="11">
    <source>
        <dbReference type="EMBL" id="VDP68241.1"/>
    </source>
</evidence>
<dbReference type="Gene3D" id="1.10.510.10">
    <property type="entry name" value="Transferase(Phosphotransferase) domain 1"/>
    <property type="match status" value="1"/>
</dbReference>
<evidence type="ECO:0000256" key="9">
    <source>
        <dbReference type="SAM" id="MobiDB-lite"/>
    </source>
</evidence>
<feature type="compositionally biased region" description="Basic and acidic residues" evidence="9">
    <location>
        <begin position="290"/>
        <end position="301"/>
    </location>
</feature>
<evidence type="ECO:0000256" key="6">
    <source>
        <dbReference type="ARBA" id="ARBA00022840"/>
    </source>
</evidence>
<feature type="binding site" evidence="7">
    <location>
        <position position="41"/>
    </location>
    <ligand>
        <name>ATP</name>
        <dbReference type="ChEBI" id="CHEBI:30616"/>
    </ligand>
</feature>
<dbReference type="InterPro" id="IPR017441">
    <property type="entry name" value="Protein_kinase_ATP_BS"/>
</dbReference>
<dbReference type="InterPro" id="IPR008271">
    <property type="entry name" value="Ser/Thr_kinase_AS"/>
</dbReference>
<dbReference type="OrthoDB" id="4062651at2759"/>
<reference evidence="13" key="1">
    <citation type="submission" date="2016-06" db="UniProtKB">
        <authorList>
            <consortium name="WormBaseParasite"/>
        </authorList>
    </citation>
    <scope>IDENTIFICATION</scope>
</reference>
<reference evidence="11 12" key="2">
    <citation type="submission" date="2018-11" db="EMBL/GenBank/DDBJ databases">
        <authorList>
            <consortium name="Pathogen Informatics"/>
        </authorList>
    </citation>
    <scope>NUCLEOTIDE SEQUENCE [LARGE SCALE GENOMIC DNA]</scope>
    <source>
        <strain evidence="11 12">Egypt</strain>
    </source>
</reference>
<dbReference type="PROSITE" id="PS00107">
    <property type="entry name" value="PROTEIN_KINASE_ATP"/>
    <property type="match status" value="1"/>
</dbReference>
<evidence type="ECO:0000313" key="13">
    <source>
        <dbReference type="WBParaSite" id="ECPE_0000303601-mRNA-1"/>
    </source>
</evidence>
<evidence type="ECO:0000256" key="2">
    <source>
        <dbReference type="ARBA" id="ARBA00022553"/>
    </source>
</evidence>
<comment type="similarity">
    <text evidence="8">Belongs to the protein kinase superfamily.</text>
</comment>
<keyword evidence="3" id="KW-0808">Transferase</keyword>
<evidence type="ECO:0000256" key="4">
    <source>
        <dbReference type="ARBA" id="ARBA00022741"/>
    </source>
</evidence>
<gene>
    <name evidence="11" type="ORF">ECPE_LOCUS3033</name>
</gene>
<name>A0A183A7U8_9TREM</name>
<evidence type="ECO:0000259" key="10">
    <source>
        <dbReference type="PROSITE" id="PS50011"/>
    </source>
</evidence>
<dbReference type="WBParaSite" id="ECPE_0000303601-mRNA-1">
    <property type="protein sequence ID" value="ECPE_0000303601-mRNA-1"/>
    <property type="gene ID" value="ECPE_0000303601"/>
</dbReference>